<dbReference type="OrthoDB" id="1450284at2"/>
<reference evidence="2 3" key="1">
    <citation type="submission" date="2019-06" db="EMBL/GenBank/DDBJ databases">
        <title>A novel bacterium of genus Pontibacter, isolated from marine sediment.</title>
        <authorList>
            <person name="Huang H."/>
            <person name="Mo K."/>
            <person name="Hu Y."/>
        </authorList>
    </citation>
    <scope>NUCLEOTIDE SEQUENCE [LARGE SCALE GENOMIC DNA]</scope>
    <source>
        <strain evidence="2 3">HB172049</strain>
    </source>
</reference>
<feature type="signal peptide" evidence="1">
    <location>
        <begin position="1"/>
        <end position="17"/>
    </location>
</feature>
<feature type="chain" id="PRO_5021265480" description="Outer membrane protein beta-barrel domain-containing protein" evidence="1">
    <location>
        <begin position="18"/>
        <end position="223"/>
    </location>
</feature>
<protein>
    <recommendedName>
        <fullName evidence="4">Outer membrane protein beta-barrel domain-containing protein</fullName>
    </recommendedName>
</protein>
<sequence>MIRILLLLTLLPFEIYAQSDSTQFLNIGREEFYNTRWLAFGTNYGFANSVIGFQVSNGVDEEPLIHFEDFQDNLLIKVQGQTGFDSSYSYGAELGFYSLKYVGRTTLKYDVLNFNDSDLFLTDFNLTSRIRYFRNTGLIFRTGFHQLDGNKNFGFGFGLEQNARNAYFGLNSRYYFEYFHHEAYFQYRIPTKNFISFRTIYNRIDKKDLLTIGLNYSFVRNNK</sequence>
<dbReference type="Proteomes" id="UP000316727">
    <property type="component" value="Unassembled WGS sequence"/>
</dbReference>
<evidence type="ECO:0000313" key="2">
    <source>
        <dbReference type="EMBL" id="TPE44636.1"/>
    </source>
</evidence>
<keyword evidence="3" id="KW-1185">Reference proteome</keyword>
<gene>
    <name evidence="2" type="ORF">FJM65_06290</name>
</gene>
<proteinExistence type="predicted"/>
<evidence type="ECO:0008006" key="4">
    <source>
        <dbReference type="Google" id="ProtNLM"/>
    </source>
</evidence>
<dbReference type="AlphaFoldDB" id="A0A501WGF3"/>
<comment type="caution">
    <text evidence="2">The sequence shown here is derived from an EMBL/GenBank/DDBJ whole genome shotgun (WGS) entry which is preliminary data.</text>
</comment>
<evidence type="ECO:0000313" key="3">
    <source>
        <dbReference type="Proteomes" id="UP000316727"/>
    </source>
</evidence>
<keyword evidence="1" id="KW-0732">Signal</keyword>
<dbReference type="RefSeq" id="WP_140620634.1">
    <property type="nucleotide sequence ID" value="NZ_VFRQ01000003.1"/>
</dbReference>
<evidence type="ECO:0000256" key="1">
    <source>
        <dbReference type="SAM" id="SignalP"/>
    </source>
</evidence>
<name>A0A501WGF3_9BACT</name>
<organism evidence="2 3">
    <name type="scientific">Pontibacter mangrovi</name>
    <dbReference type="NCBI Taxonomy" id="2589816"/>
    <lineage>
        <taxon>Bacteria</taxon>
        <taxon>Pseudomonadati</taxon>
        <taxon>Bacteroidota</taxon>
        <taxon>Cytophagia</taxon>
        <taxon>Cytophagales</taxon>
        <taxon>Hymenobacteraceae</taxon>
        <taxon>Pontibacter</taxon>
    </lineage>
</organism>
<accession>A0A501WGF3</accession>
<dbReference type="EMBL" id="VFRQ01000003">
    <property type="protein sequence ID" value="TPE44636.1"/>
    <property type="molecule type" value="Genomic_DNA"/>
</dbReference>